<evidence type="ECO:0000256" key="2">
    <source>
        <dbReference type="ARBA" id="ARBA00022448"/>
    </source>
</evidence>
<dbReference type="PANTHER" id="PTHR43266">
    <property type="entry name" value="MACROLIDE-EFFLUX PROTEIN"/>
    <property type="match status" value="1"/>
</dbReference>
<comment type="subcellular location">
    <subcellularLocation>
        <location evidence="1">Cell membrane</location>
        <topology evidence="1">Multi-pass membrane protein</topology>
    </subcellularLocation>
</comment>
<evidence type="ECO:0000259" key="8">
    <source>
        <dbReference type="PROSITE" id="PS50850"/>
    </source>
</evidence>
<dbReference type="PANTHER" id="PTHR43266:SF10">
    <property type="entry name" value="BACILYSIN EXPORTER BACE-RELATED"/>
    <property type="match status" value="1"/>
</dbReference>
<dbReference type="EMBL" id="AZEC01000013">
    <property type="protein sequence ID" value="KRL11062.1"/>
    <property type="molecule type" value="Genomic_DNA"/>
</dbReference>
<evidence type="ECO:0000256" key="1">
    <source>
        <dbReference type="ARBA" id="ARBA00004651"/>
    </source>
</evidence>
<dbReference type="InterPro" id="IPR011701">
    <property type="entry name" value="MFS"/>
</dbReference>
<dbReference type="CDD" id="cd06173">
    <property type="entry name" value="MFS_MefA_like"/>
    <property type="match status" value="1"/>
</dbReference>
<dbReference type="InterPro" id="IPR036259">
    <property type="entry name" value="MFS_trans_sf"/>
</dbReference>
<evidence type="ECO:0000256" key="6">
    <source>
        <dbReference type="ARBA" id="ARBA00023136"/>
    </source>
</evidence>
<feature type="transmembrane region" description="Helical" evidence="7">
    <location>
        <begin position="368"/>
        <end position="392"/>
    </location>
</feature>
<gene>
    <name evidence="9" type="ORF">FD09_GL000786</name>
</gene>
<dbReference type="InterPro" id="IPR020846">
    <property type="entry name" value="MFS_dom"/>
</dbReference>
<reference evidence="9 10" key="1">
    <citation type="journal article" date="2015" name="Genome Announc.">
        <title>Expanding the biotechnology potential of lactobacilli through comparative genomics of 213 strains and associated genera.</title>
        <authorList>
            <person name="Sun Z."/>
            <person name="Harris H.M."/>
            <person name="McCann A."/>
            <person name="Guo C."/>
            <person name="Argimon S."/>
            <person name="Zhang W."/>
            <person name="Yang X."/>
            <person name="Jeffery I.B."/>
            <person name="Cooney J.C."/>
            <person name="Kagawa T.F."/>
            <person name="Liu W."/>
            <person name="Song Y."/>
            <person name="Salvetti E."/>
            <person name="Wrobel A."/>
            <person name="Rasinkangas P."/>
            <person name="Parkhill J."/>
            <person name="Rea M.C."/>
            <person name="O'Sullivan O."/>
            <person name="Ritari J."/>
            <person name="Douillard F.P."/>
            <person name="Paul Ross R."/>
            <person name="Yang R."/>
            <person name="Briner A.E."/>
            <person name="Felis G.E."/>
            <person name="de Vos W.M."/>
            <person name="Barrangou R."/>
            <person name="Klaenhammer T.R."/>
            <person name="Caufield P.W."/>
            <person name="Cui Y."/>
            <person name="Zhang H."/>
            <person name="O'Toole P.W."/>
        </authorList>
    </citation>
    <scope>NUCLEOTIDE SEQUENCE [LARGE SCALE GENOMIC DNA]</scope>
    <source>
        <strain evidence="9 10">DSM 12744</strain>
    </source>
</reference>
<keyword evidence="3" id="KW-1003">Cell membrane</keyword>
<feature type="transmembrane region" description="Helical" evidence="7">
    <location>
        <begin position="139"/>
        <end position="161"/>
    </location>
</feature>
<dbReference type="Proteomes" id="UP000051330">
    <property type="component" value="Unassembled WGS sequence"/>
</dbReference>
<evidence type="ECO:0000256" key="3">
    <source>
        <dbReference type="ARBA" id="ARBA00022475"/>
    </source>
</evidence>
<feature type="transmembrane region" description="Helical" evidence="7">
    <location>
        <begin position="281"/>
        <end position="299"/>
    </location>
</feature>
<evidence type="ECO:0000313" key="9">
    <source>
        <dbReference type="EMBL" id="KRL11062.1"/>
    </source>
</evidence>
<accession>A0A0R1MSU6</accession>
<feature type="transmembrane region" description="Helical" evidence="7">
    <location>
        <begin position="12"/>
        <end position="33"/>
    </location>
</feature>
<dbReference type="PATRIC" id="fig|1423792.3.peg.802"/>
<dbReference type="Gene3D" id="1.20.1250.20">
    <property type="entry name" value="MFS general substrate transporter like domains"/>
    <property type="match status" value="1"/>
</dbReference>
<evidence type="ECO:0000256" key="4">
    <source>
        <dbReference type="ARBA" id="ARBA00022692"/>
    </source>
</evidence>
<feature type="transmembrane region" description="Helical" evidence="7">
    <location>
        <begin position="305"/>
        <end position="330"/>
    </location>
</feature>
<evidence type="ECO:0000313" key="10">
    <source>
        <dbReference type="Proteomes" id="UP000051330"/>
    </source>
</evidence>
<keyword evidence="10" id="KW-1185">Reference proteome</keyword>
<feature type="transmembrane region" description="Helical" evidence="7">
    <location>
        <begin position="217"/>
        <end position="236"/>
    </location>
</feature>
<organism evidence="9 10">
    <name type="scientific">Schleiferilactobacillus perolens DSM 12744</name>
    <dbReference type="NCBI Taxonomy" id="1423792"/>
    <lineage>
        <taxon>Bacteria</taxon>
        <taxon>Bacillati</taxon>
        <taxon>Bacillota</taxon>
        <taxon>Bacilli</taxon>
        <taxon>Lactobacillales</taxon>
        <taxon>Lactobacillaceae</taxon>
        <taxon>Schleiferilactobacillus</taxon>
    </lineage>
</organism>
<evidence type="ECO:0000256" key="5">
    <source>
        <dbReference type="ARBA" id="ARBA00022989"/>
    </source>
</evidence>
<dbReference type="AlphaFoldDB" id="A0A0R1MSU6"/>
<dbReference type="GO" id="GO:0005886">
    <property type="term" value="C:plasma membrane"/>
    <property type="evidence" value="ECO:0007669"/>
    <property type="project" value="UniProtKB-SubCell"/>
</dbReference>
<dbReference type="PROSITE" id="PS50850">
    <property type="entry name" value="MFS"/>
    <property type="match status" value="1"/>
</dbReference>
<keyword evidence="5 7" id="KW-1133">Transmembrane helix</keyword>
<feature type="transmembrane region" description="Helical" evidence="7">
    <location>
        <begin position="167"/>
        <end position="186"/>
    </location>
</feature>
<dbReference type="SUPFAM" id="SSF103473">
    <property type="entry name" value="MFS general substrate transporter"/>
    <property type="match status" value="1"/>
</dbReference>
<feature type="transmembrane region" description="Helical" evidence="7">
    <location>
        <begin position="75"/>
        <end position="96"/>
    </location>
</feature>
<dbReference type="STRING" id="1423792.FD09_GL000786"/>
<comment type="caution">
    <text evidence="9">The sequence shown here is derived from an EMBL/GenBank/DDBJ whole genome shotgun (WGS) entry which is preliminary data.</text>
</comment>
<name>A0A0R1MSU6_9LACO</name>
<dbReference type="GO" id="GO:0022857">
    <property type="term" value="F:transmembrane transporter activity"/>
    <property type="evidence" value="ECO:0007669"/>
    <property type="project" value="InterPro"/>
</dbReference>
<keyword evidence="6 7" id="KW-0472">Membrane</keyword>
<feature type="transmembrane region" description="Helical" evidence="7">
    <location>
        <begin position="102"/>
        <end position="127"/>
    </location>
</feature>
<keyword evidence="2" id="KW-0813">Transport</keyword>
<evidence type="ECO:0000256" key="7">
    <source>
        <dbReference type="SAM" id="Phobius"/>
    </source>
</evidence>
<dbReference type="RefSeq" id="WP_420806861.1">
    <property type="nucleotide sequence ID" value="NZ_AZEC01000013.1"/>
</dbReference>
<protein>
    <submittedName>
        <fullName evidence="9">Permease of the major facilitator superfamily protein</fullName>
    </submittedName>
</protein>
<dbReference type="Pfam" id="PF07690">
    <property type="entry name" value="MFS_1"/>
    <property type="match status" value="1"/>
</dbReference>
<keyword evidence="4 7" id="KW-0812">Transmembrane</keyword>
<sequence>MMVKRDWHWQAAAYLISQNLFVFGSSTVFYAILWHIALVTSSGAWMTYVSLATTLPTILISLFAGVWADRYNRKWLIIGAAGAVTVVTLFFAFLYTVQVHELGLLLAIAVVRALGTGIETPAANALLPQLVPHAAITRMNGLNQVVMSVMLLLSPLLSGWILADLGIIWIFIVDALSALLAVMFLWSLQVATPVHEDGEQKGSQIIGGLRYVRTNQILLPFMILTACAFILIAPSSQLSTLYVNRTFGSEVWHLTFNEWAWTLGASITGLWIAWRKQFANKITMIAIGMAVSGLCFAEMGLSQPFLLYLTFMFLSGVAYPLITALQTIYLQETVDQNMMGRVFSLWQILSTGIYPIAMLGYGPLADKIPIGIIFIVTGVLLIGVAGSFKIVVSKR</sequence>
<feature type="domain" description="Major facilitator superfamily (MFS) profile" evidence="8">
    <location>
        <begin position="1"/>
        <end position="395"/>
    </location>
</feature>
<feature type="transmembrane region" description="Helical" evidence="7">
    <location>
        <begin position="45"/>
        <end position="68"/>
    </location>
</feature>
<feature type="transmembrane region" description="Helical" evidence="7">
    <location>
        <begin position="342"/>
        <end position="362"/>
    </location>
</feature>
<feature type="transmembrane region" description="Helical" evidence="7">
    <location>
        <begin position="256"/>
        <end position="274"/>
    </location>
</feature>
<proteinExistence type="predicted"/>